<evidence type="ECO:0000313" key="1">
    <source>
        <dbReference type="EMBL" id="QNR86762.1"/>
    </source>
</evidence>
<sequence>MNQNPIVLYIDANNNDSFLSYTQNPDKISRNINHFGEEYAQDIEIRKSIYTDDVVSINIVGKYICILHTNTEFQRMLLFDAMAIPDVDMVETFLSKLYNSALSDNFLYKLEYLKTHSSRPFYPVLLSSDVPSAE</sequence>
<organism evidence="1 2">
    <name type="scientific">Pedobacter riviphilus</name>
    <dbReference type="NCBI Taxonomy" id="2766984"/>
    <lineage>
        <taxon>Bacteria</taxon>
        <taxon>Pseudomonadati</taxon>
        <taxon>Bacteroidota</taxon>
        <taxon>Sphingobacteriia</taxon>
        <taxon>Sphingobacteriales</taxon>
        <taxon>Sphingobacteriaceae</taxon>
        <taxon>Pedobacter</taxon>
    </lineage>
</organism>
<dbReference type="EMBL" id="CP061171">
    <property type="protein sequence ID" value="QNR86762.1"/>
    <property type="molecule type" value="Genomic_DNA"/>
</dbReference>
<dbReference type="Proteomes" id="UP000516439">
    <property type="component" value="Chromosome"/>
</dbReference>
<reference evidence="1 2" key="1">
    <citation type="submission" date="2020-09" db="EMBL/GenBank/DDBJ databases">
        <title>Pedobacter sp. SW-16 isolated from soil near Yeocheon.</title>
        <authorList>
            <person name="Im H.S."/>
            <person name="Joung Y."/>
            <person name="Lee S.-S."/>
        </authorList>
    </citation>
    <scope>NUCLEOTIDE SEQUENCE [LARGE SCALE GENOMIC DNA]</scope>
    <source>
        <strain evidence="1 2">SW-16</strain>
    </source>
</reference>
<evidence type="ECO:0000313" key="2">
    <source>
        <dbReference type="Proteomes" id="UP000516439"/>
    </source>
</evidence>
<gene>
    <name evidence="1" type="ORF">H9N25_10435</name>
</gene>
<keyword evidence="2" id="KW-1185">Reference proteome</keyword>
<name>A0ABX6TN95_9SPHI</name>
<accession>A0ABX6TN95</accession>
<dbReference type="RefSeq" id="WP_190328840.1">
    <property type="nucleotide sequence ID" value="NZ_CP061171.1"/>
</dbReference>
<proteinExistence type="predicted"/>
<protein>
    <submittedName>
        <fullName evidence="1">Uncharacterized protein</fullName>
    </submittedName>
</protein>